<evidence type="ECO:0000256" key="2">
    <source>
        <dbReference type="ARBA" id="ARBA00023121"/>
    </source>
</evidence>
<evidence type="ECO:0000256" key="1">
    <source>
        <dbReference type="ARBA" id="ARBA00005567"/>
    </source>
</evidence>
<protein>
    <submittedName>
        <fullName evidence="4">Acyl-CoA-binding protein-like protein 1</fullName>
    </submittedName>
</protein>
<dbReference type="InterPro" id="IPR014352">
    <property type="entry name" value="FERM/acyl-CoA-bd_prot_sf"/>
</dbReference>
<evidence type="ECO:0000259" key="3">
    <source>
        <dbReference type="PROSITE" id="PS51228"/>
    </source>
</evidence>
<proteinExistence type="inferred from homology"/>
<organism evidence="4 5">
    <name type="scientific">Escovopsis weberi</name>
    <dbReference type="NCBI Taxonomy" id="150374"/>
    <lineage>
        <taxon>Eukaryota</taxon>
        <taxon>Fungi</taxon>
        <taxon>Dikarya</taxon>
        <taxon>Ascomycota</taxon>
        <taxon>Pezizomycotina</taxon>
        <taxon>Sordariomycetes</taxon>
        <taxon>Hypocreomycetidae</taxon>
        <taxon>Hypocreales</taxon>
        <taxon>Hypocreaceae</taxon>
        <taxon>Escovopsis</taxon>
    </lineage>
</organism>
<reference evidence="4 5" key="1">
    <citation type="submission" date="2015-07" db="EMBL/GenBank/DDBJ databases">
        <title>The genome of the fungus Escovopsis weberi, a specialized disease agent of ant agriculture.</title>
        <authorList>
            <person name="de Man T.J."/>
            <person name="Stajich J.E."/>
            <person name="Kubicek C.P."/>
            <person name="Chenthamara K."/>
            <person name="Atanasova L."/>
            <person name="Druzhinina I.S."/>
            <person name="Birnbaum S."/>
            <person name="Barribeau S.M."/>
            <person name="Teiling C."/>
            <person name="Suen G."/>
            <person name="Currie C."/>
            <person name="Gerardo N.M."/>
        </authorList>
    </citation>
    <scope>NUCLEOTIDE SEQUENCE [LARGE SCALE GENOMIC DNA]</scope>
</reference>
<dbReference type="PRINTS" id="PR00689">
    <property type="entry name" value="ACOABINDINGP"/>
</dbReference>
<dbReference type="PANTHER" id="PTHR23310">
    <property type="entry name" value="ACYL-COA-BINDING PROTEIN, ACBP"/>
    <property type="match status" value="1"/>
</dbReference>
<dbReference type="EMBL" id="LGSR01000022">
    <property type="protein sequence ID" value="KOS17781.1"/>
    <property type="molecule type" value="Genomic_DNA"/>
</dbReference>
<dbReference type="PANTHER" id="PTHR23310:SF62">
    <property type="entry name" value="ACYL-COA BINDING PROTEIN 1, ISOFORM A"/>
    <property type="match status" value="1"/>
</dbReference>
<dbReference type="PROSITE" id="PS51228">
    <property type="entry name" value="ACB_2"/>
    <property type="match status" value="1"/>
</dbReference>
<keyword evidence="2" id="KW-0446">Lipid-binding</keyword>
<comment type="caution">
    <text evidence="4">The sequence shown here is derived from an EMBL/GenBank/DDBJ whole genome shotgun (WGS) entry which is preliminary data.</text>
</comment>
<keyword evidence="5" id="KW-1185">Reference proteome</keyword>
<evidence type="ECO:0000313" key="5">
    <source>
        <dbReference type="Proteomes" id="UP000053831"/>
    </source>
</evidence>
<dbReference type="Gene3D" id="1.20.80.10">
    <property type="match status" value="1"/>
</dbReference>
<dbReference type="InterPro" id="IPR000582">
    <property type="entry name" value="Acyl-CoA-binding_protein"/>
</dbReference>
<dbReference type="Pfam" id="PF00887">
    <property type="entry name" value="ACBP"/>
    <property type="match status" value="1"/>
</dbReference>
<dbReference type="AlphaFoldDB" id="A0A0M8N1E7"/>
<comment type="similarity">
    <text evidence="1">Belongs to the ACBP family.</text>
</comment>
<dbReference type="SUPFAM" id="SSF47027">
    <property type="entry name" value="Acyl-CoA binding protein"/>
    <property type="match status" value="1"/>
</dbReference>
<dbReference type="GO" id="GO:0006631">
    <property type="term" value="P:fatty acid metabolic process"/>
    <property type="evidence" value="ECO:0007669"/>
    <property type="project" value="TreeGrafter"/>
</dbReference>
<evidence type="ECO:0000313" key="4">
    <source>
        <dbReference type="EMBL" id="KOS17781.1"/>
    </source>
</evidence>
<gene>
    <name evidence="4" type="ORF">ESCO_002940</name>
</gene>
<accession>A0A0M8N1E7</accession>
<dbReference type="OrthoDB" id="346910at2759"/>
<dbReference type="Proteomes" id="UP000053831">
    <property type="component" value="Unassembled WGS sequence"/>
</dbReference>
<dbReference type="GO" id="GO:0000062">
    <property type="term" value="F:fatty-acyl-CoA binding"/>
    <property type="evidence" value="ECO:0007669"/>
    <property type="project" value="InterPro"/>
</dbReference>
<name>A0A0M8N1E7_ESCWE</name>
<dbReference type="InterPro" id="IPR035984">
    <property type="entry name" value="Acyl-CoA-binding_sf"/>
</dbReference>
<sequence length="104" mass="11834">MVSYADFEQAAEDSRKLLAKPSNDELLSLYALFKVAKGEDFDKATKPGMFDLKAKSKYNSWKKCVEEDQLTPEQAQEKYVLLVEELKVKYGYDANKVPEKTGSD</sequence>
<feature type="domain" description="ACB" evidence="3">
    <location>
        <begin position="3"/>
        <end position="92"/>
    </location>
</feature>
<dbReference type="STRING" id="150374.A0A0M8N1E7"/>